<evidence type="ECO:0000313" key="8">
    <source>
        <dbReference type="EMBL" id="TKX23599.1"/>
    </source>
</evidence>
<sequence length="962" mass="107276">MKLLLTIRSGSPRAWLVSSHSLFSRLTYFDTKISRSWNTISVIQSRGAKTKSRVKVEGLPQGPLGSSPLDDVPLEDVPSYPTVIQQHLNNVKKFHGCVVLTRVGNFYELYAEQADQYGPLLGLKVAKRRTALGPVSMSGFQCFQLDKYLKQLVQDLNKAVAISEEQRNSAADQVKTGGLMYNRKVTRVITAGTLIDETFVDPFENNYLLSIHSKDSLTTDSNASTANRDAESSTQISFVGISWVDLSSGDFFTQRTTRRALSSVIARVMPREILLPTTVESDDPDELKAILGEGSYSLNYHGITGTFDGVEAWNELLDRPMANDNDEFSRPEISAASLLLDYVRSKLPDMKITLRPPVRRSDEDSMRIDKHSLRGLEIRSTLRDGVAQGSLLHAIRRTVTKSGARALSRRLLSPSMSTTIINQRLDLVEEMINQDEFRELVAAMLERTSDTARLVQKFSIGRGDADDLLGMGQTINIMERLFNRIEEHASNMTTPNRLFPVLEEIRAVEFAKLSKLSKRIQGSIDEEGLSQQHMAEEVEATAMTEFAEQIIENEGTEKRARKPSSKFTSKEVENNPDIWIMRKDASSSLAKIHSELSKKFSSKASLTEGLRDKLKTNSLLLKWTAQAKYFCWVKGKDRSLTIPGAHTIGSTKSTRSFVLPEWSALGAQIDEVRMRIRAEEARVFASLRDEVISNLVKLRRCSSILDDLDIACSSAILAKERNLVRPILHNGTTQHIVGGRHPMVDIGLRNSGRSFTANDCLLSDKERILLITGPNMAGKSTYLRQNALISILAQTGCYVPADYAEIGLVDKIFSRVGSADNLYNHQSTFMVEMVEVAEILNQATRRSFVVMDEVGRGTTPEDGVAVGYACLKYLHEKIGCRTMFATHFHALADMTRDMERVATWCTDVEETGDGGWVYVHKLKRGVNRESHALKVARLAGLPNEAVDTAREVLKDLKAETKG</sequence>
<evidence type="ECO:0000259" key="7">
    <source>
        <dbReference type="PROSITE" id="PS00486"/>
    </source>
</evidence>
<evidence type="ECO:0000256" key="4">
    <source>
        <dbReference type="ARBA" id="ARBA00022840"/>
    </source>
</evidence>
<keyword evidence="3" id="KW-0227">DNA damage</keyword>
<keyword evidence="2" id="KW-0547">Nucleotide-binding</keyword>
<dbReference type="Gene3D" id="3.40.1170.10">
    <property type="entry name" value="DNA repair protein MutS, domain I"/>
    <property type="match status" value="1"/>
</dbReference>
<evidence type="ECO:0000256" key="3">
    <source>
        <dbReference type="ARBA" id="ARBA00022763"/>
    </source>
</evidence>
<dbReference type="SMART" id="SM00533">
    <property type="entry name" value="MUTSd"/>
    <property type="match status" value="1"/>
</dbReference>
<dbReference type="SUPFAM" id="SSF48334">
    <property type="entry name" value="DNA repair protein MutS, domain III"/>
    <property type="match status" value="1"/>
</dbReference>
<dbReference type="InterPro" id="IPR007695">
    <property type="entry name" value="DNA_mismatch_repair_MutS-lik_N"/>
</dbReference>
<keyword evidence="4" id="KW-0067">ATP-binding</keyword>
<dbReference type="SMART" id="SM00534">
    <property type="entry name" value="MUTSac"/>
    <property type="match status" value="1"/>
</dbReference>
<keyword evidence="6" id="KW-0234">DNA repair</keyword>
<dbReference type="Pfam" id="PF05188">
    <property type="entry name" value="MutS_II"/>
    <property type="match status" value="1"/>
</dbReference>
<dbReference type="Gene3D" id="3.40.50.300">
    <property type="entry name" value="P-loop containing nucleotide triphosphate hydrolases"/>
    <property type="match status" value="1"/>
</dbReference>
<keyword evidence="5" id="KW-0238">DNA-binding</keyword>
<comment type="caution">
    <text evidence="8">The sequence shown here is derived from an EMBL/GenBank/DDBJ whole genome shotgun (WGS) entry which is preliminary data.</text>
</comment>
<dbReference type="InterPro" id="IPR036187">
    <property type="entry name" value="DNA_mismatch_repair_MutS_sf"/>
</dbReference>
<dbReference type="SUPFAM" id="SSF55271">
    <property type="entry name" value="DNA repair protein MutS, domain I"/>
    <property type="match status" value="1"/>
</dbReference>
<feature type="domain" description="DNA mismatch repair proteins mutS family" evidence="7">
    <location>
        <begin position="847"/>
        <end position="863"/>
    </location>
</feature>
<dbReference type="Gene3D" id="3.30.420.110">
    <property type="entry name" value="MutS, connector domain"/>
    <property type="match status" value="1"/>
</dbReference>
<dbReference type="GO" id="GO:0005739">
    <property type="term" value="C:mitochondrion"/>
    <property type="evidence" value="ECO:0007669"/>
    <property type="project" value="TreeGrafter"/>
</dbReference>
<dbReference type="Pfam" id="PF01624">
    <property type="entry name" value="MutS_I"/>
    <property type="match status" value="1"/>
</dbReference>
<dbReference type="SUPFAM" id="SSF53150">
    <property type="entry name" value="DNA repair protein MutS, domain II"/>
    <property type="match status" value="1"/>
</dbReference>
<dbReference type="InterPro" id="IPR000432">
    <property type="entry name" value="DNA_mismatch_repair_MutS_C"/>
</dbReference>
<evidence type="ECO:0000313" key="9">
    <source>
        <dbReference type="Proteomes" id="UP000308133"/>
    </source>
</evidence>
<dbReference type="GO" id="GO:0006298">
    <property type="term" value="P:mismatch repair"/>
    <property type="evidence" value="ECO:0007669"/>
    <property type="project" value="InterPro"/>
</dbReference>
<dbReference type="InterPro" id="IPR036678">
    <property type="entry name" value="MutS_con_dom_sf"/>
</dbReference>
<dbReference type="SUPFAM" id="SSF52540">
    <property type="entry name" value="P-loop containing nucleoside triphosphate hydrolases"/>
    <property type="match status" value="1"/>
</dbReference>
<dbReference type="GO" id="GO:0005524">
    <property type="term" value="F:ATP binding"/>
    <property type="evidence" value="ECO:0007669"/>
    <property type="project" value="UniProtKB-KW"/>
</dbReference>
<dbReference type="GO" id="GO:0043504">
    <property type="term" value="P:mitochondrial DNA repair"/>
    <property type="evidence" value="ECO:0007669"/>
    <property type="project" value="TreeGrafter"/>
</dbReference>
<evidence type="ECO:0000256" key="5">
    <source>
        <dbReference type="ARBA" id="ARBA00023125"/>
    </source>
</evidence>
<evidence type="ECO:0000256" key="2">
    <source>
        <dbReference type="ARBA" id="ARBA00022741"/>
    </source>
</evidence>
<dbReference type="Proteomes" id="UP000308133">
    <property type="component" value="Unassembled WGS sequence"/>
</dbReference>
<dbReference type="InterPro" id="IPR027417">
    <property type="entry name" value="P-loop_NTPase"/>
</dbReference>
<reference evidence="8 9" key="1">
    <citation type="submission" date="2018-02" db="EMBL/GenBank/DDBJ databases">
        <title>Draft genome sequences of Elsinoe sp., causing black scab on jojoba.</title>
        <authorList>
            <person name="Stodart B."/>
            <person name="Jeffress S."/>
            <person name="Ash G."/>
            <person name="Arun Chinnappa K."/>
        </authorList>
    </citation>
    <scope>NUCLEOTIDE SEQUENCE [LARGE SCALE GENOMIC DNA]</scope>
    <source>
        <strain evidence="8 9">Hillstone_2</strain>
    </source>
</reference>
<dbReference type="GO" id="GO:0005634">
    <property type="term" value="C:nucleus"/>
    <property type="evidence" value="ECO:0007669"/>
    <property type="project" value="TreeGrafter"/>
</dbReference>
<dbReference type="InterPro" id="IPR016151">
    <property type="entry name" value="DNA_mismatch_repair_MutS_N"/>
</dbReference>
<dbReference type="PANTHER" id="PTHR11361">
    <property type="entry name" value="DNA MISMATCH REPAIR PROTEIN MUTS FAMILY MEMBER"/>
    <property type="match status" value="1"/>
</dbReference>
<dbReference type="GO" id="GO:0140664">
    <property type="term" value="F:ATP-dependent DNA damage sensor activity"/>
    <property type="evidence" value="ECO:0007669"/>
    <property type="project" value="InterPro"/>
</dbReference>
<dbReference type="GO" id="GO:0030983">
    <property type="term" value="F:mismatched DNA binding"/>
    <property type="evidence" value="ECO:0007669"/>
    <property type="project" value="InterPro"/>
</dbReference>
<comment type="similarity">
    <text evidence="1">Belongs to the DNA mismatch repair MutS family.</text>
</comment>
<accession>A0A4U7AYZ3</accession>
<proteinExistence type="inferred from homology"/>
<dbReference type="PROSITE" id="PS00486">
    <property type="entry name" value="DNA_MISMATCH_REPAIR_2"/>
    <property type="match status" value="1"/>
</dbReference>
<name>A0A4U7AYZ3_9PEZI</name>
<dbReference type="Pfam" id="PF05192">
    <property type="entry name" value="MutS_III"/>
    <property type="match status" value="1"/>
</dbReference>
<dbReference type="InterPro" id="IPR007860">
    <property type="entry name" value="DNA_mmatch_repair_MutS_con_dom"/>
</dbReference>
<dbReference type="InterPro" id="IPR045076">
    <property type="entry name" value="MutS"/>
</dbReference>
<dbReference type="EMBL" id="PTQR01000053">
    <property type="protein sequence ID" value="TKX23599.1"/>
    <property type="molecule type" value="Genomic_DNA"/>
</dbReference>
<dbReference type="PANTHER" id="PTHR11361:SF34">
    <property type="entry name" value="DNA MISMATCH REPAIR PROTEIN MSH1, MITOCHONDRIAL"/>
    <property type="match status" value="1"/>
</dbReference>
<dbReference type="FunFam" id="3.40.50.300:FF:001238">
    <property type="entry name" value="DNA mismatch repair protein"/>
    <property type="match status" value="1"/>
</dbReference>
<protein>
    <submittedName>
        <fullName evidence="8">MutS domain V-containing protein 3</fullName>
    </submittedName>
</protein>
<dbReference type="Gene3D" id="1.10.1420.10">
    <property type="match status" value="1"/>
</dbReference>
<evidence type="ECO:0000256" key="6">
    <source>
        <dbReference type="ARBA" id="ARBA00023204"/>
    </source>
</evidence>
<dbReference type="InterPro" id="IPR007696">
    <property type="entry name" value="DNA_mismatch_repair_MutS_core"/>
</dbReference>
<dbReference type="PIRSF" id="PIRSF037677">
    <property type="entry name" value="DNA_mis_repair_Msh6"/>
    <property type="match status" value="1"/>
</dbReference>
<gene>
    <name evidence="8" type="ORF">C1H76_4111</name>
</gene>
<dbReference type="InterPro" id="IPR017261">
    <property type="entry name" value="DNA_mismatch_repair_MutS/MSH"/>
</dbReference>
<evidence type="ECO:0000256" key="1">
    <source>
        <dbReference type="ARBA" id="ARBA00006271"/>
    </source>
</evidence>
<organism evidence="8 9">
    <name type="scientific">Elsinoe australis</name>
    <dbReference type="NCBI Taxonomy" id="40998"/>
    <lineage>
        <taxon>Eukaryota</taxon>
        <taxon>Fungi</taxon>
        <taxon>Dikarya</taxon>
        <taxon>Ascomycota</taxon>
        <taxon>Pezizomycotina</taxon>
        <taxon>Dothideomycetes</taxon>
        <taxon>Dothideomycetidae</taxon>
        <taxon>Myriangiales</taxon>
        <taxon>Elsinoaceae</taxon>
        <taxon>Elsinoe</taxon>
    </lineage>
</organism>
<dbReference type="Pfam" id="PF00488">
    <property type="entry name" value="MutS_V"/>
    <property type="match status" value="1"/>
</dbReference>
<dbReference type="AlphaFoldDB" id="A0A4U7AYZ3"/>